<dbReference type="Pfam" id="PF00230">
    <property type="entry name" value="MIP"/>
    <property type="match status" value="1"/>
</dbReference>
<evidence type="ECO:0000256" key="9">
    <source>
        <dbReference type="SAM" id="Phobius"/>
    </source>
</evidence>
<feature type="transmembrane region" description="Helical" evidence="9">
    <location>
        <begin position="72"/>
        <end position="97"/>
    </location>
</feature>
<dbReference type="SUPFAM" id="SSF81338">
    <property type="entry name" value="Aquaporin-like"/>
    <property type="match status" value="1"/>
</dbReference>
<sequence length="352" mass="38322">MPPSATHLRLSDVEPKPRWMTSWEKLKHKEAHWFVEMVAEMLGAFLLVYAGVGATAAFVVGSITGQVGMGSLYTIGFAYATGVTFAISLCAATSGGHFNPGITIMFVVFRGFPLRKAARYIFAQILGAYITCMIVYVQWKDLLVIAENILIEKGLYDTVMFSSSGPAGVFGFYVAPSVNLLRVLLNEFVTDFVIGLVVWGCLDPTNHMIPPSAAPILIGLAFGLAGWSYSPVGVATNTARDLGGRLAAMTIWGLNAVGGRYEYAAIAALGNIPATLCAALVYELFLGSTTRTLTPNHIHFLRAHKQYYEDNNLAPYGYLEGLNPQRNRSASLQSDLYEKSQTEVVEVFDNHV</sequence>
<evidence type="ECO:0000256" key="6">
    <source>
        <dbReference type="ARBA" id="ARBA00022989"/>
    </source>
</evidence>
<dbReference type="OrthoDB" id="3222at2759"/>
<dbReference type="GO" id="GO:0015250">
    <property type="term" value="F:water channel activity"/>
    <property type="evidence" value="ECO:0007669"/>
    <property type="project" value="TreeGrafter"/>
</dbReference>
<dbReference type="GO" id="GO:0005886">
    <property type="term" value="C:plasma membrane"/>
    <property type="evidence" value="ECO:0007669"/>
    <property type="project" value="TreeGrafter"/>
</dbReference>
<name>A0A1B7NE42_9AGAM</name>
<feature type="transmembrane region" description="Helical" evidence="9">
    <location>
        <begin position="158"/>
        <end position="175"/>
    </location>
</feature>
<feature type="transmembrane region" description="Helical" evidence="9">
    <location>
        <begin position="41"/>
        <end position="60"/>
    </location>
</feature>
<evidence type="ECO:0000256" key="5">
    <source>
        <dbReference type="ARBA" id="ARBA00022737"/>
    </source>
</evidence>
<keyword evidence="6 9" id="KW-1133">Transmembrane helix</keyword>
<comment type="similarity">
    <text evidence="2 8">Belongs to the MIP/aquaporin (TC 1.A.8) family.</text>
</comment>
<feature type="transmembrane region" description="Helical" evidence="9">
    <location>
        <begin position="214"/>
        <end position="232"/>
    </location>
</feature>
<dbReference type="AlphaFoldDB" id="A0A1B7NE42"/>
<dbReference type="InParanoid" id="A0A1B7NE42"/>
<dbReference type="PANTHER" id="PTHR43829">
    <property type="entry name" value="AQUAPORIN OR AQUAGLYCEROPORIN RELATED"/>
    <property type="match status" value="1"/>
</dbReference>
<evidence type="ECO:0000256" key="2">
    <source>
        <dbReference type="ARBA" id="ARBA00006175"/>
    </source>
</evidence>
<keyword evidence="4 8" id="KW-0812">Transmembrane</keyword>
<reference evidence="10 11" key="1">
    <citation type="submission" date="2016-06" db="EMBL/GenBank/DDBJ databases">
        <title>Comparative genomics of the ectomycorrhizal sister species Rhizopogon vinicolor and Rhizopogon vesiculosus (Basidiomycota: Boletales) reveals a divergence of the mating type B locus.</title>
        <authorList>
            <consortium name="DOE Joint Genome Institute"/>
            <person name="Mujic A.B."/>
            <person name="Kuo A."/>
            <person name="Tritt A."/>
            <person name="Lipzen A."/>
            <person name="Chen C."/>
            <person name="Johnson J."/>
            <person name="Sharma A."/>
            <person name="Barry K."/>
            <person name="Grigoriev I.V."/>
            <person name="Spatafora J.W."/>
        </authorList>
    </citation>
    <scope>NUCLEOTIDE SEQUENCE [LARGE SCALE GENOMIC DNA]</scope>
    <source>
        <strain evidence="10 11">AM-OR11-026</strain>
    </source>
</reference>
<dbReference type="PRINTS" id="PR00783">
    <property type="entry name" value="MINTRINSICP"/>
</dbReference>
<accession>A0A1B7NE42</accession>
<feature type="transmembrane region" description="Helical" evidence="9">
    <location>
        <begin position="117"/>
        <end position="137"/>
    </location>
</feature>
<dbReference type="InterPro" id="IPR050363">
    <property type="entry name" value="MIP/Aquaporin"/>
</dbReference>
<dbReference type="GO" id="GO:0015254">
    <property type="term" value="F:glycerol channel activity"/>
    <property type="evidence" value="ECO:0007669"/>
    <property type="project" value="TreeGrafter"/>
</dbReference>
<dbReference type="PANTHER" id="PTHR43829:SF14">
    <property type="entry name" value="AQUAPORIN 3"/>
    <property type="match status" value="1"/>
</dbReference>
<keyword evidence="5" id="KW-0677">Repeat</keyword>
<dbReference type="Gene3D" id="1.20.1080.10">
    <property type="entry name" value="Glycerol uptake facilitator protein"/>
    <property type="match status" value="1"/>
</dbReference>
<organism evidence="10 11">
    <name type="scientific">Rhizopogon vinicolor AM-OR11-026</name>
    <dbReference type="NCBI Taxonomy" id="1314800"/>
    <lineage>
        <taxon>Eukaryota</taxon>
        <taxon>Fungi</taxon>
        <taxon>Dikarya</taxon>
        <taxon>Basidiomycota</taxon>
        <taxon>Agaricomycotina</taxon>
        <taxon>Agaricomycetes</taxon>
        <taxon>Agaricomycetidae</taxon>
        <taxon>Boletales</taxon>
        <taxon>Suillineae</taxon>
        <taxon>Rhizopogonaceae</taxon>
        <taxon>Rhizopogon</taxon>
    </lineage>
</organism>
<feature type="transmembrane region" description="Helical" evidence="9">
    <location>
        <begin position="181"/>
        <end position="202"/>
    </location>
</feature>
<dbReference type="STRING" id="1314800.A0A1B7NE42"/>
<evidence type="ECO:0000256" key="1">
    <source>
        <dbReference type="ARBA" id="ARBA00004141"/>
    </source>
</evidence>
<evidence type="ECO:0000256" key="3">
    <source>
        <dbReference type="ARBA" id="ARBA00022448"/>
    </source>
</evidence>
<keyword evidence="3 8" id="KW-0813">Transport</keyword>
<evidence type="ECO:0000313" key="11">
    <source>
        <dbReference type="Proteomes" id="UP000092154"/>
    </source>
</evidence>
<gene>
    <name evidence="10" type="ORF">K503DRAFT_224119</name>
</gene>
<evidence type="ECO:0000313" key="10">
    <source>
        <dbReference type="EMBL" id="OAX43165.1"/>
    </source>
</evidence>
<evidence type="ECO:0000256" key="7">
    <source>
        <dbReference type="ARBA" id="ARBA00023136"/>
    </source>
</evidence>
<evidence type="ECO:0000256" key="8">
    <source>
        <dbReference type="RuleBase" id="RU000477"/>
    </source>
</evidence>
<comment type="subcellular location">
    <subcellularLocation>
        <location evidence="1">Membrane</location>
        <topology evidence="1">Multi-pass membrane protein</topology>
    </subcellularLocation>
</comment>
<feature type="transmembrane region" description="Helical" evidence="9">
    <location>
        <begin position="263"/>
        <end position="285"/>
    </location>
</feature>
<dbReference type="InterPro" id="IPR023271">
    <property type="entry name" value="Aquaporin-like"/>
</dbReference>
<dbReference type="InterPro" id="IPR000425">
    <property type="entry name" value="MIP"/>
</dbReference>
<evidence type="ECO:0000256" key="4">
    <source>
        <dbReference type="ARBA" id="ARBA00022692"/>
    </source>
</evidence>
<keyword evidence="7 9" id="KW-0472">Membrane</keyword>
<dbReference type="Proteomes" id="UP000092154">
    <property type="component" value="Unassembled WGS sequence"/>
</dbReference>
<protein>
    <submittedName>
        <fullName evidence="10">Aquaporin-like protein</fullName>
    </submittedName>
</protein>
<proteinExistence type="inferred from homology"/>
<dbReference type="EMBL" id="KV448143">
    <property type="protein sequence ID" value="OAX43165.1"/>
    <property type="molecule type" value="Genomic_DNA"/>
</dbReference>
<keyword evidence="11" id="KW-1185">Reference proteome</keyword>